<protein>
    <submittedName>
        <fullName evidence="1">Uncharacterized protein</fullName>
    </submittedName>
</protein>
<accession>A0A9P5PP00</accession>
<comment type="caution">
    <text evidence="1">The sequence shown here is derived from an EMBL/GenBank/DDBJ whole genome shotgun (WGS) entry which is preliminary data.</text>
</comment>
<evidence type="ECO:0000313" key="2">
    <source>
        <dbReference type="Proteomes" id="UP000772434"/>
    </source>
</evidence>
<sequence>LQVYFPKLHLFLTNLQEKVLMDSPDIRRMFEGCCYTACHLNLHLAWAQLHEDFFNVFFAMCAVHASGKFDHTRGGQFIAWSLGVVVPFPAGATIYVPSACVTHGNVPIAPEETRSSIAFFTPAGIARWFHNGYMSDKEFKERASPRQLRLWKEYREKLWETGLELLQEG</sequence>
<organism evidence="1 2">
    <name type="scientific">Rhodocollybia butyracea</name>
    <dbReference type="NCBI Taxonomy" id="206335"/>
    <lineage>
        <taxon>Eukaryota</taxon>
        <taxon>Fungi</taxon>
        <taxon>Dikarya</taxon>
        <taxon>Basidiomycota</taxon>
        <taxon>Agaricomycotina</taxon>
        <taxon>Agaricomycetes</taxon>
        <taxon>Agaricomycetidae</taxon>
        <taxon>Agaricales</taxon>
        <taxon>Marasmiineae</taxon>
        <taxon>Omphalotaceae</taxon>
        <taxon>Rhodocollybia</taxon>
    </lineage>
</organism>
<proteinExistence type="predicted"/>
<evidence type="ECO:0000313" key="1">
    <source>
        <dbReference type="EMBL" id="KAF9067373.1"/>
    </source>
</evidence>
<feature type="non-terminal residue" evidence="1">
    <location>
        <position position="1"/>
    </location>
</feature>
<dbReference type="OrthoDB" id="3202607at2759"/>
<dbReference type="Proteomes" id="UP000772434">
    <property type="component" value="Unassembled WGS sequence"/>
</dbReference>
<keyword evidence="2" id="KW-1185">Reference proteome</keyword>
<reference evidence="1" key="1">
    <citation type="submission" date="2020-11" db="EMBL/GenBank/DDBJ databases">
        <authorList>
            <consortium name="DOE Joint Genome Institute"/>
            <person name="Ahrendt S."/>
            <person name="Riley R."/>
            <person name="Andreopoulos W."/>
            <person name="Labutti K."/>
            <person name="Pangilinan J."/>
            <person name="Ruiz-Duenas F.J."/>
            <person name="Barrasa J.M."/>
            <person name="Sanchez-Garcia M."/>
            <person name="Camarero S."/>
            <person name="Miyauchi S."/>
            <person name="Serrano A."/>
            <person name="Linde D."/>
            <person name="Babiker R."/>
            <person name="Drula E."/>
            <person name="Ayuso-Fernandez I."/>
            <person name="Pacheco R."/>
            <person name="Padilla G."/>
            <person name="Ferreira P."/>
            <person name="Barriuso J."/>
            <person name="Kellner H."/>
            <person name="Castanera R."/>
            <person name="Alfaro M."/>
            <person name="Ramirez L."/>
            <person name="Pisabarro A.G."/>
            <person name="Kuo A."/>
            <person name="Tritt A."/>
            <person name="Lipzen A."/>
            <person name="He G."/>
            <person name="Yan M."/>
            <person name="Ng V."/>
            <person name="Cullen D."/>
            <person name="Martin F."/>
            <person name="Rosso M.-N."/>
            <person name="Henrissat B."/>
            <person name="Hibbett D."/>
            <person name="Martinez A.T."/>
            <person name="Grigoriev I.V."/>
        </authorList>
    </citation>
    <scope>NUCLEOTIDE SEQUENCE</scope>
    <source>
        <strain evidence="1">AH 40177</strain>
    </source>
</reference>
<dbReference type="AlphaFoldDB" id="A0A9P5PP00"/>
<gene>
    <name evidence="1" type="ORF">BDP27DRAFT_1225905</name>
</gene>
<dbReference type="Gene3D" id="3.60.130.30">
    <property type="match status" value="1"/>
</dbReference>
<dbReference type="EMBL" id="JADNRY010000074">
    <property type="protein sequence ID" value="KAF9067373.1"/>
    <property type="molecule type" value="Genomic_DNA"/>
</dbReference>
<name>A0A9P5PP00_9AGAR</name>